<comment type="similarity">
    <text evidence="8">Belongs to the protein kinase superfamily. AGC Ser/Thr protein kinase family. GPRK subfamily.</text>
</comment>
<dbReference type="EMBL" id="JAAKFY010000012">
    <property type="protein sequence ID" value="KAF3848556.1"/>
    <property type="molecule type" value="Genomic_DNA"/>
</dbReference>
<dbReference type="PROSITE" id="PS50011">
    <property type="entry name" value="PROTEIN_KINASE_DOM"/>
    <property type="match status" value="1"/>
</dbReference>
<keyword evidence="3 7" id="KW-0547">Nucleotide-binding</keyword>
<evidence type="ECO:0000256" key="2">
    <source>
        <dbReference type="ARBA" id="ARBA00022679"/>
    </source>
</evidence>
<dbReference type="GO" id="GO:0005524">
    <property type="term" value="F:ATP binding"/>
    <property type="evidence" value="ECO:0007669"/>
    <property type="project" value="UniProtKB-UniRule"/>
</dbReference>
<protein>
    <recommendedName>
        <fullName evidence="8">G protein-coupled receptor kinase</fullName>
        <ecNumber evidence="8">2.7.11.-</ecNumber>
    </recommendedName>
</protein>
<dbReference type="SMART" id="SM00597">
    <property type="entry name" value="ZnF_TTF"/>
    <property type="match status" value="1"/>
</dbReference>
<dbReference type="SMART" id="SM00220">
    <property type="entry name" value="S_TKc"/>
    <property type="match status" value="1"/>
</dbReference>
<evidence type="ECO:0000256" key="9">
    <source>
        <dbReference type="SAM" id="MobiDB-lite"/>
    </source>
</evidence>
<evidence type="ECO:0000313" key="12">
    <source>
        <dbReference type="Proteomes" id="UP000518266"/>
    </source>
</evidence>
<comment type="caution">
    <text evidence="11">The sequence shown here is derived from an EMBL/GenBank/DDBJ whole genome shotgun (WGS) entry which is preliminary data.</text>
</comment>
<dbReference type="PRINTS" id="PR00717">
    <property type="entry name" value="GPCRKINASE"/>
</dbReference>
<dbReference type="InterPro" id="IPR000239">
    <property type="entry name" value="GPCR_kinase"/>
</dbReference>
<evidence type="ECO:0000256" key="5">
    <source>
        <dbReference type="ARBA" id="ARBA00022840"/>
    </source>
</evidence>
<dbReference type="InterPro" id="IPR000719">
    <property type="entry name" value="Prot_kinase_dom"/>
</dbReference>
<keyword evidence="1 8" id="KW-0723">Serine/threonine-protein kinase</keyword>
<dbReference type="InterPro" id="IPR011009">
    <property type="entry name" value="Kinase-like_dom_sf"/>
</dbReference>
<dbReference type="OrthoDB" id="354826at2759"/>
<keyword evidence="12" id="KW-1185">Reference proteome</keyword>
<name>A0A7J5YGE0_DISMA</name>
<dbReference type="GO" id="GO:0007165">
    <property type="term" value="P:signal transduction"/>
    <property type="evidence" value="ECO:0007669"/>
    <property type="project" value="InterPro"/>
</dbReference>
<evidence type="ECO:0000256" key="4">
    <source>
        <dbReference type="ARBA" id="ARBA00022777"/>
    </source>
</evidence>
<dbReference type="SUPFAM" id="SSF56112">
    <property type="entry name" value="Protein kinase-like (PK-like)"/>
    <property type="match status" value="1"/>
</dbReference>
<keyword evidence="4 8" id="KW-0418">Kinase</keyword>
<evidence type="ECO:0000256" key="6">
    <source>
        <dbReference type="PIRSR" id="PIRSR600239-51"/>
    </source>
</evidence>
<evidence type="ECO:0000256" key="8">
    <source>
        <dbReference type="RuleBase" id="RU000308"/>
    </source>
</evidence>
<evidence type="ECO:0000313" key="11">
    <source>
        <dbReference type="EMBL" id="KAF3848556.1"/>
    </source>
</evidence>
<dbReference type="Pfam" id="PF00069">
    <property type="entry name" value="Pkinase"/>
    <property type="match status" value="1"/>
</dbReference>
<evidence type="ECO:0000259" key="10">
    <source>
        <dbReference type="PROSITE" id="PS50011"/>
    </source>
</evidence>
<dbReference type="InterPro" id="IPR017441">
    <property type="entry name" value="Protein_kinase_ATP_BS"/>
</dbReference>
<reference evidence="11 12" key="1">
    <citation type="submission" date="2020-03" db="EMBL/GenBank/DDBJ databases">
        <title>Dissostichus mawsoni Genome sequencing and assembly.</title>
        <authorList>
            <person name="Park H."/>
        </authorList>
    </citation>
    <scope>NUCLEOTIDE SEQUENCE [LARGE SCALE GENOMIC DNA]</scope>
    <source>
        <strain evidence="11">DM0001</strain>
        <tissue evidence="11">Muscle</tissue>
    </source>
</reference>
<evidence type="ECO:0000256" key="1">
    <source>
        <dbReference type="ARBA" id="ARBA00022527"/>
    </source>
</evidence>
<dbReference type="Gene3D" id="1.10.510.10">
    <property type="entry name" value="Transferase(Phosphotransferase) domain 1"/>
    <property type="match status" value="1"/>
</dbReference>
<keyword evidence="5 7" id="KW-0067">ATP-binding</keyword>
<gene>
    <name evidence="11" type="ORF">F7725_015053</name>
</gene>
<evidence type="ECO:0000256" key="7">
    <source>
        <dbReference type="PROSITE-ProRule" id="PRU10141"/>
    </source>
</evidence>
<sequence>MSSTSFSMDLVHLEMKSSSLSERGSRGRSYKWKEMLRFNHISQCMDQASSIGSMQCVYVVQKHERSCIHSLEVDSCTDSMFFERFLQWKTLERRPITKYIFRQYRVLGKGGFGEVWACQVRATGMMYACKKLEKTHVKKRRGEAMALNEKQILEALDSRFVVPHPQHRAAGPRQEQSPVLRCGDMKPENILLDDNGHIRISDLGLAVRLSEGSLVKGKVGTAGYMAPEVMGHQHYGLSVDWWGLGSAEQRPQGASGLFGFGGERRSGSSFLQENELPDAEAGLPRLVYCSDLQDIDEFSTVKGVTLGSRSSDLDWTQTPETPKRSLLDRIFRRNHPQDASDDSRQGLNSNESYMKSGLSYPVRIINGQKRTFTKNWFNGRKWLEYSLVADAAFCFPCRKLNTGCSANADKAFTQTGFCNWKCATDSTKGFSRHASSKEHLKCNALSIEYGARSATGSEVSTLVNEGQLARNRQYLSAIVDIIEFLVSHQQPLRGTLDAVESREDSDLMSRSPLNPKLQRTSQSAGYEHKTSLSLNNSNIIKITNTIMF</sequence>
<feature type="binding site" evidence="7">
    <location>
        <position position="130"/>
    </location>
    <ligand>
        <name>ATP</name>
        <dbReference type="ChEBI" id="CHEBI:30616"/>
    </ligand>
</feature>
<dbReference type="PANTHER" id="PTHR24355">
    <property type="entry name" value="G PROTEIN-COUPLED RECEPTOR KINASE/RIBOSOMAL PROTEIN S6 KINASE"/>
    <property type="match status" value="1"/>
</dbReference>
<dbReference type="Gene3D" id="3.30.200.20">
    <property type="entry name" value="Phosphorylase Kinase, domain 1"/>
    <property type="match status" value="1"/>
</dbReference>
<dbReference type="PROSITE" id="PS00107">
    <property type="entry name" value="PROTEIN_KINASE_ATP"/>
    <property type="match status" value="1"/>
</dbReference>
<dbReference type="GO" id="GO:0004703">
    <property type="term" value="F:G protein-coupled receptor kinase activity"/>
    <property type="evidence" value="ECO:0007669"/>
    <property type="project" value="InterPro"/>
</dbReference>
<dbReference type="GO" id="GO:0009966">
    <property type="term" value="P:regulation of signal transduction"/>
    <property type="evidence" value="ECO:0007669"/>
    <property type="project" value="TreeGrafter"/>
</dbReference>
<organism evidence="11 12">
    <name type="scientific">Dissostichus mawsoni</name>
    <name type="common">Antarctic cod</name>
    <dbReference type="NCBI Taxonomy" id="36200"/>
    <lineage>
        <taxon>Eukaryota</taxon>
        <taxon>Metazoa</taxon>
        <taxon>Chordata</taxon>
        <taxon>Craniata</taxon>
        <taxon>Vertebrata</taxon>
        <taxon>Euteleostomi</taxon>
        <taxon>Actinopterygii</taxon>
        <taxon>Neopterygii</taxon>
        <taxon>Teleostei</taxon>
        <taxon>Neoteleostei</taxon>
        <taxon>Acanthomorphata</taxon>
        <taxon>Eupercaria</taxon>
        <taxon>Perciformes</taxon>
        <taxon>Notothenioidei</taxon>
        <taxon>Nototheniidae</taxon>
        <taxon>Dissostichus</taxon>
    </lineage>
</organism>
<dbReference type="GO" id="GO:0005737">
    <property type="term" value="C:cytoplasm"/>
    <property type="evidence" value="ECO:0007669"/>
    <property type="project" value="TreeGrafter"/>
</dbReference>
<accession>A0A7J5YGE0</accession>
<proteinExistence type="inferred from homology"/>
<dbReference type="Proteomes" id="UP000518266">
    <property type="component" value="Unassembled WGS sequence"/>
</dbReference>
<dbReference type="EC" id="2.7.11.-" evidence="8"/>
<feature type="domain" description="Protein kinase" evidence="10">
    <location>
        <begin position="15"/>
        <end position="354"/>
    </location>
</feature>
<dbReference type="AlphaFoldDB" id="A0A7J5YGE0"/>
<feature type="region of interest" description="Disordered" evidence="9">
    <location>
        <begin position="500"/>
        <end position="528"/>
    </location>
</feature>
<keyword evidence="2 8" id="KW-0808">Transferase</keyword>
<feature type="active site" description="Proton acceptor" evidence="6">
    <location>
        <position position="184"/>
    </location>
</feature>
<evidence type="ECO:0000256" key="3">
    <source>
        <dbReference type="ARBA" id="ARBA00022741"/>
    </source>
</evidence>
<dbReference type="PANTHER" id="PTHR24355:SF26">
    <property type="entry name" value="G PROTEIN-COUPLED RECEPTOR KINASE"/>
    <property type="match status" value="1"/>
</dbReference>
<dbReference type="InterPro" id="IPR006580">
    <property type="entry name" value="Znf_TTF"/>
</dbReference>